<reference evidence="2" key="1">
    <citation type="submission" date="2010-12" db="EMBL/GenBank/DDBJ databases">
        <title>Complete sequence of Bacillus cellulosilyticus DSM 2522.</title>
        <authorList>
            <consortium name="US DOE Joint Genome Institute"/>
            <person name="Lucas S."/>
            <person name="Copeland A."/>
            <person name="Lapidus A."/>
            <person name="Cheng J.-F."/>
            <person name="Bruce D."/>
            <person name="Goodwin L."/>
            <person name="Pitluck S."/>
            <person name="Chertkov O."/>
            <person name="Detter J.C."/>
            <person name="Han C."/>
            <person name="Tapia R."/>
            <person name="Land M."/>
            <person name="Hauser L."/>
            <person name="Jeffries C."/>
            <person name="Kyrpides N."/>
            <person name="Ivanova N."/>
            <person name="Mikhailova N."/>
            <person name="Brumm P."/>
            <person name="Mead D."/>
            <person name="Woyke T."/>
        </authorList>
    </citation>
    <scope>NUCLEOTIDE SEQUENCE [LARGE SCALE GENOMIC DNA]</scope>
    <source>
        <strain evidence="2">DSM 2522</strain>
    </source>
</reference>
<sequence>MTIEINLLPKKPKKNYMLITVIGITYGVAMVILIAGIFYYQALQREQAFLRANIQTVQQLQEIASLQELAMPETQQLEKTVSYLEEGYVSSVLVLDQFIAQLPEGGQFLNYQYNEGGTVQITAQFSSQNETASYLHHLNRLPFVNNVMINDVRAEGATGTDGETGTERFVASYSIAFQEEQAKLLDESNLTDEEGNE</sequence>
<evidence type="ECO:0000313" key="2">
    <source>
        <dbReference type="EMBL" id="ADU31340.1"/>
    </source>
</evidence>
<name>E6TZN4_EVAC2</name>
<feature type="transmembrane region" description="Helical" evidence="1">
    <location>
        <begin position="16"/>
        <end position="40"/>
    </location>
</feature>
<dbReference type="OrthoDB" id="2971140at2"/>
<proteinExistence type="predicted"/>
<keyword evidence="1" id="KW-1133">Transmembrane helix</keyword>
<dbReference type="EMBL" id="CP002394">
    <property type="protein sequence ID" value="ADU31340.1"/>
    <property type="molecule type" value="Genomic_DNA"/>
</dbReference>
<protein>
    <submittedName>
        <fullName evidence="2">Fimbrial assembly family protein</fullName>
    </submittedName>
</protein>
<keyword evidence="1" id="KW-0472">Membrane</keyword>
<dbReference type="eggNOG" id="COG3166">
    <property type="taxonomic scope" value="Bacteria"/>
</dbReference>
<keyword evidence="3" id="KW-1185">Reference proteome</keyword>
<organism evidence="2 3">
    <name type="scientific">Evansella cellulosilytica (strain ATCC 21833 / DSM 2522 / FERM P-1141 / JCM 9156 / N-4)</name>
    <name type="common">Bacillus cellulosilyticus</name>
    <dbReference type="NCBI Taxonomy" id="649639"/>
    <lineage>
        <taxon>Bacteria</taxon>
        <taxon>Bacillati</taxon>
        <taxon>Bacillota</taxon>
        <taxon>Bacilli</taxon>
        <taxon>Bacillales</taxon>
        <taxon>Bacillaceae</taxon>
        <taxon>Evansella</taxon>
    </lineage>
</organism>
<dbReference type="RefSeq" id="WP_013489671.1">
    <property type="nucleotide sequence ID" value="NC_014829.1"/>
</dbReference>
<dbReference type="AlphaFoldDB" id="E6TZN4"/>
<dbReference type="HOGENOM" id="CLU_083243_0_0_9"/>
<gene>
    <name evidence="2" type="ordered locus">Bcell_3097</name>
</gene>
<keyword evidence="1" id="KW-0812">Transmembrane</keyword>
<dbReference type="KEGG" id="bco:Bcell_3097"/>
<evidence type="ECO:0000313" key="3">
    <source>
        <dbReference type="Proteomes" id="UP000001401"/>
    </source>
</evidence>
<dbReference type="STRING" id="649639.Bcell_3097"/>
<accession>E6TZN4</accession>
<dbReference type="Proteomes" id="UP000001401">
    <property type="component" value="Chromosome"/>
</dbReference>
<evidence type="ECO:0000256" key="1">
    <source>
        <dbReference type="SAM" id="Phobius"/>
    </source>
</evidence>